<keyword evidence="1" id="KW-0966">Cell projection</keyword>
<gene>
    <name evidence="1" type="ORF">L21SP3_00880</name>
</gene>
<dbReference type="PANTHER" id="PTHR35866:SF1">
    <property type="entry name" value="YKGJ FAMILY CYSTEINE CLUSTER PROTEIN"/>
    <property type="match status" value="1"/>
</dbReference>
<keyword evidence="1" id="KW-0808">Transferase</keyword>
<evidence type="ECO:0000313" key="1">
    <source>
        <dbReference type="EMBL" id="AQQ09082.1"/>
    </source>
</evidence>
<reference evidence="2" key="1">
    <citation type="submission" date="2017-02" db="EMBL/GenBank/DDBJ databases">
        <title>Comparative genomics and description of representatives of a novel lineage of planctomycetes thriving in anoxic sediments.</title>
        <authorList>
            <person name="Spring S."/>
            <person name="Bunk B."/>
            <person name="Sproer C."/>
            <person name="Klenk H.-P."/>
        </authorList>
    </citation>
    <scope>NUCLEOTIDE SEQUENCE [LARGE SCALE GENOMIC DNA]</scope>
    <source>
        <strain evidence="2">L21-RPul-D3</strain>
    </source>
</reference>
<dbReference type="InterPro" id="IPR005358">
    <property type="entry name" value="Puta_zinc/iron-chelating_dom"/>
</dbReference>
<dbReference type="GO" id="GO:0032259">
    <property type="term" value="P:methylation"/>
    <property type="evidence" value="ECO:0007669"/>
    <property type="project" value="UniProtKB-KW"/>
</dbReference>
<dbReference type="AlphaFoldDB" id="A0A1Q2HNQ8"/>
<name>A0A1Q2HNQ8_9BACT</name>
<organism evidence="1 2">
    <name type="scientific">Sedimentisphaera cyanobacteriorum</name>
    <dbReference type="NCBI Taxonomy" id="1940790"/>
    <lineage>
        <taxon>Bacteria</taxon>
        <taxon>Pseudomonadati</taxon>
        <taxon>Planctomycetota</taxon>
        <taxon>Phycisphaerae</taxon>
        <taxon>Sedimentisphaerales</taxon>
        <taxon>Sedimentisphaeraceae</taxon>
        <taxon>Sedimentisphaera</taxon>
    </lineage>
</organism>
<keyword evidence="2" id="KW-1185">Reference proteome</keyword>
<dbReference type="OrthoDB" id="9810361at2"/>
<dbReference type="EMBL" id="CP019633">
    <property type="protein sequence ID" value="AQQ09082.1"/>
    <property type="molecule type" value="Genomic_DNA"/>
</dbReference>
<accession>A0A1Q2HNQ8</accession>
<dbReference type="RefSeq" id="WP_077539538.1">
    <property type="nucleotide sequence ID" value="NZ_CP019633.1"/>
</dbReference>
<dbReference type="Pfam" id="PF03692">
    <property type="entry name" value="CxxCxxCC"/>
    <property type="match status" value="1"/>
</dbReference>
<dbReference type="GO" id="GO:0008168">
    <property type="term" value="F:methyltransferase activity"/>
    <property type="evidence" value="ECO:0007669"/>
    <property type="project" value="UniProtKB-KW"/>
</dbReference>
<evidence type="ECO:0000313" key="2">
    <source>
        <dbReference type="Proteomes" id="UP000188273"/>
    </source>
</evidence>
<keyword evidence="1" id="KW-0489">Methyltransferase</keyword>
<protein>
    <submittedName>
        <fullName evidence="1">Flagellin N-methylase</fullName>
    </submittedName>
</protein>
<sequence length="140" mass="15951">MSNYPWYAAGLHFECMQCRNCCSGPGEGYVWVSEAELAKIAEKLGKSFEEVKKTHSRKAQGGISLLEDELTKDCEFLTNNGCSIYSVRPLQCRTWPFWECNLESPETWNLAAKRCPGINRGRLYTFEEIESIRKNEGIAV</sequence>
<keyword evidence="1" id="KW-0282">Flagellum</keyword>
<dbReference type="Proteomes" id="UP000188273">
    <property type="component" value="Chromosome"/>
</dbReference>
<dbReference type="STRING" id="1940790.L21SP3_00880"/>
<keyword evidence="1" id="KW-0969">Cilium</keyword>
<dbReference type="PANTHER" id="PTHR35866">
    <property type="entry name" value="PUTATIVE-RELATED"/>
    <property type="match status" value="1"/>
</dbReference>
<proteinExistence type="predicted"/>
<dbReference type="KEGG" id="pbu:L21SP3_00880"/>